<dbReference type="Gene3D" id="3.30.450.90">
    <property type="match status" value="1"/>
</dbReference>
<dbReference type="InterPro" id="IPR003593">
    <property type="entry name" value="AAA+_ATPase"/>
</dbReference>
<reference evidence="3 4" key="1">
    <citation type="submission" date="2019-08" db="EMBL/GenBank/DDBJ databases">
        <title>In-depth cultivation of the pig gut microbiome towards novel bacterial diversity and tailored functional studies.</title>
        <authorList>
            <person name="Wylensek D."/>
            <person name="Hitch T.C.A."/>
            <person name="Clavel T."/>
        </authorList>
    </citation>
    <scope>NUCLEOTIDE SEQUENCE [LARGE SCALE GENOMIC DNA]</scope>
    <source>
        <strain evidence="3 4">BL-389-WT-3D</strain>
    </source>
</reference>
<dbReference type="GO" id="GO:0005524">
    <property type="term" value="F:ATP binding"/>
    <property type="evidence" value="ECO:0007669"/>
    <property type="project" value="InterPro"/>
</dbReference>
<dbReference type="RefSeq" id="WP_009248414.1">
    <property type="nucleotide sequence ID" value="NZ_AP024846.1"/>
</dbReference>
<dbReference type="EMBL" id="VUMB01000021">
    <property type="protein sequence ID" value="MSS40900.1"/>
    <property type="molecule type" value="Genomic_DNA"/>
</dbReference>
<sequence>MNLNTSQLLENAVRAGASDVFIVAGLPVSMRINGMIAREDECRLLPEDTRMVIGQIYHLAGNRPLSNLEDSGDDDFSFAIPGLSRFRVSAYKQRGALSVVIRIITFTLPDPKEIGLPDKIINFAHYSKGMVLVTGPAGSGKSTTLACIIDHINKSYDKHIITLEDPLEYLHRHNKSIVSQREINVDTQSYVTALRASLRQSPDVILLGEMRDYETMQVAMTAAETGHLIFSTLHTIGAANTIDRIIDVFPPNQQRQIAVQLSMVLQTVVSQQLVPSIDGRMVPAFEIMTVTPAIRNMIRDNKIPQIDGILYSSANEDMVSMDSSLQKLFKENIISADTALAFATNPDMLRKKL</sequence>
<proteinExistence type="inferred from homology"/>
<dbReference type="Gene3D" id="3.40.50.300">
    <property type="entry name" value="P-loop containing nucleotide triphosphate hydrolases"/>
    <property type="match status" value="1"/>
</dbReference>
<dbReference type="AlphaFoldDB" id="A0A844F928"/>
<protein>
    <submittedName>
        <fullName evidence="3">PilT/PilU family type 4a pilus ATPase</fullName>
    </submittedName>
</protein>
<evidence type="ECO:0000256" key="1">
    <source>
        <dbReference type="ARBA" id="ARBA00006611"/>
    </source>
</evidence>
<dbReference type="InterPro" id="IPR001482">
    <property type="entry name" value="T2SS/T4SS_dom"/>
</dbReference>
<dbReference type="PROSITE" id="PS00662">
    <property type="entry name" value="T2SP_E"/>
    <property type="match status" value="1"/>
</dbReference>
<dbReference type="SMART" id="SM00382">
    <property type="entry name" value="AAA"/>
    <property type="match status" value="1"/>
</dbReference>
<name>A0A844F928_CLOSV</name>
<accession>A0A844F928</accession>
<dbReference type="Proteomes" id="UP000462363">
    <property type="component" value="Unassembled WGS sequence"/>
</dbReference>
<dbReference type="CDD" id="cd01131">
    <property type="entry name" value="PilT"/>
    <property type="match status" value="1"/>
</dbReference>
<comment type="similarity">
    <text evidence="1">Belongs to the GSP E family.</text>
</comment>
<dbReference type="GO" id="GO:0016887">
    <property type="term" value="F:ATP hydrolysis activity"/>
    <property type="evidence" value="ECO:0007669"/>
    <property type="project" value="InterPro"/>
</dbReference>
<evidence type="ECO:0000259" key="2">
    <source>
        <dbReference type="PROSITE" id="PS00662"/>
    </source>
</evidence>
<dbReference type="PANTHER" id="PTHR30486">
    <property type="entry name" value="TWITCHING MOTILITY PROTEIN PILT"/>
    <property type="match status" value="1"/>
</dbReference>
<feature type="domain" description="Bacterial type II secretion system protein E" evidence="2">
    <location>
        <begin position="198"/>
        <end position="212"/>
    </location>
</feature>
<dbReference type="PANTHER" id="PTHR30486:SF16">
    <property type="entry name" value="TWITCHING MOTILITY PROTEIN PILT"/>
    <property type="match status" value="1"/>
</dbReference>
<gene>
    <name evidence="3" type="ORF">FYJ37_11200</name>
</gene>
<evidence type="ECO:0000313" key="3">
    <source>
        <dbReference type="EMBL" id="MSS40900.1"/>
    </source>
</evidence>
<dbReference type="InterPro" id="IPR006321">
    <property type="entry name" value="PilT/PilU"/>
</dbReference>
<comment type="caution">
    <text evidence="3">The sequence shown here is derived from an EMBL/GenBank/DDBJ whole genome shotgun (WGS) entry which is preliminary data.</text>
</comment>
<dbReference type="Pfam" id="PF00437">
    <property type="entry name" value="T2SSE"/>
    <property type="match status" value="1"/>
</dbReference>
<dbReference type="InterPro" id="IPR027417">
    <property type="entry name" value="P-loop_NTPase"/>
</dbReference>
<dbReference type="SUPFAM" id="SSF52540">
    <property type="entry name" value="P-loop containing nucleoside triphosphate hydrolases"/>
    <property type="match status" value="1"/>
</dbReference>
<dbReference type="InterPro" id="IPR050921">
    <property type="entry name" value="T4SS_GSP_E_ATPase"/>
</dbReference>
<evidence type="ECO:0000313" key="4">
    <source>
        <dbReference type="Proteomes" id="UP000462363"/>
    </source>
</evidence>
<dbReference type="NCBIfam" id="TIGR01420">
    <property type="entry name" value="pilT_fam"/>
    <property type="match status" value="1"/>
</dbReference>
<organism evidence="3 4">
    <name type="scientific">Clostridium scindens (strain JCM 10418 / VPI 12708)</name>
    <dbReference type="NCBI Taxonomy" id="29347"/>
    <lineage>
        <taxon>Bacteria</taxon>
        <taxon>Bacillati</taxon>
        <taxon>Bacillota</taxon>
        <taxon>Clostridia</taxon>
        <taxon>Lachnospirales</taxon>
        <taxon>Lachnospiraceae</taxon>
    </lineage>
</organism>